<comment type="similarity">
    <text evidence="1">Belongs to the sulfatase family.</text>
</comment>
<keyword evidence="4" id="KW-0106">Calcium</keyword>
<evidence type="ECO:0000256" key="3">
    <source>
        <dbReference type="ARBA" id="ARBA00022801"/>
    </source>
</evidence>
<dbReference type="InterPro" id="IPR024607">
    <property type="entry name" value="Sulfatase_CS"/>
</dbReference>
<dbReference type="Proteomes" id="UP001155057">
    <property type="component" value="Unassembled WGS sequence"/>
</dbReference>
<dbReference type="PANTHER" id="PTHR42693">
    <property type="entry name" value="ARYLSULFATASE FAMILY MEMBER"/>
    <property type="match status" value="1"/>
</dbReference>
<reference evidence="6" key="1">
    <citation type="submission" date="2022-08" db="EMBL/GenBank/DDBJ databases">
        <title>Genomic Encyclopedia of Type Strains, Phase V (KMG-V): Genome sequencing to study the core and pangenomes of soil and plant-associated prokaryotes.</title>
        <authorList>
            <person name="Whitman W."/>
        </authorList>
    </citation>
    <scope>NUCLEOTIDE SEQUENCE</scope>
    <source>
        <strain evidence="7">SP2017</strain>
        <strain evidence="6">SP3049</strain>
    </source>
</reference>
<dbReference type="AlphaFoldDB" id="A0A9X2Q6X4"/>
<dbReference type="PROSITE" id="PS00149">
    <property type="entry name" value="SULFATASE_2"/>
    <property type="match status" value="1"/>
</dbReference>
<keyword evidence="2" id="KW-0479">Metal-binding</keyword>
<dbReference type="InterPro" id="IPR017850">
    <property type="entry name" value="Alkaline_phosphatase_core_sf"/>
</dbReference>
<dbReference type="CDD" id="cd16034">
    <property type="entry name" value="sulfatase_like"/>
    <property type="match status" value="1"/>
</dbReference>
<keyword evidence="3" id="KW-0378">Hydrolase</keyword>
<dbReference type="GO" id="GO:0046872">
    <property type="term" value="F:metal ion binding"/>
    <property type="evidence" value="ECO:0007669"/>
    <property type="project" value="UniProtKB-KW"/>
</dbReference>
<evidence type="ECO:0000313" key="8">
    <source>
        <dbReference type="Proteomes" id="UP001155057"/>
    </source>
</evidence>
<dbReference type="EMBL" id="JANUAE010000012">
    <property type="protein sequence ID" value="MCS3711300.1"/>
    <property type="molecule type" value="Genomic_DNA"/>
</dbReference>
<evidence type="ECO:0000313" key="7">
    <source>
        <dbReference type="EMBL" id="MCS3952813.1"/>
    </source>
</evidence>
<evidence type="ECO:0000256" key="4">
    <source>
        <dbReference type="ARBA" id="ARBA00022837"/>
    </source>
</evidence>
<evidence type="ECO:0000313" key="6">
    <source>
        <dbReference type="EMBL" id="MCS3711300.1"/>
    </source>
</evidence>
<evidence type="ECO:0000259" key="5">
    <source>
        <dbReference type="Pfam" id="PF00884"/>
    </source>
</evidence>
<dbReference type="PANTHER" id="PTHR42693:SF53">
    <property type="entry name" value="ENDO-4-O-SULFATASE"/>
    <property type="match status" value="1"/>
</dbReference>
<comment type="caution">
    <text evidence="6">The sequence shown here is derived from an EMBL/GenBank/DDBJ whole genome shotgun (WGS) entry which is preliminary data.</text>
</comment>
<dbReference type="GO" id="GO:0004065">
    <property type="term" value="F:arylsulfatase activity"/>
    <property type="evidence" value="ECO:0007669"/>
    <property type="project" value="TreeGrafter"/>
</dbReference>
<organism evidence="6 8">
    <name type="scientific">Salinibacter ruber</name>
    <dbReference type="NCBI Taxonomy" id="146919"/>
    <lineage>
        <taxon>Bacteria</taxon>
        <taxon>Pseudomonadati</taxon>
        <taxon>Rhodothermota</taxon>
        <taxon>Rhodothermia</taxon>
        <taxon>Rhodothermales</taxon>
        <taxon>Salinibacteraceae</taxon>
        <taxon>Salinibacter</taxon>
    </lineage>
</organism>
<dbReference type="Proteomes" id="UP001155010">
    <property type="component" value="Unassembled WGS sequence"/>
</dbReference>
<name>A0A9X2Q6X4_9BACT</name>
<evidence type="ECO:0000256" key="1">
    <source>
        <dbReference type="ARBA" id="ARBA00008779"/>
    </source>
</evidence>
<accession>A0A9X2Q6X4</accession>
<dbReference type="InterPro" id="IPR050738">
    <property type="entry name" value="Sulfatase"/>
</dbReference>
<dbReference type="SUPFAM" id="SSF53649">
    <property type="entry name" value="Alkaline phosphatase-like"/>
    <property type="match status" value="1"/>
</dbReference>
<dbReference type="RefSeq" id="WP_259082295.1">
    <property type="nucleotide sequence ID" value="NZ_JANUAE010000012.1"/>
</dbReference>
<dbReference type="Gene3D" id="3.40.720.10">
    <property type="entry name" value="Alkaline Phosphatase, subunit A"/>
    <property type="match status" value="1"/>
</dbReference>
<evidence type="ECO:0000256" key="2">
    <source>
        <dbReference type="ARBA" id="ARBA00022723"/>
    </source>
</evidence>
<feature type="domain" description="Sulfatase N-terminal" evidence="5">
    <location>
        <begin position="4"/>
        <end position="346"/>
    </location>
</feature>
<protein>
    <submittedName>
        <fullName evidence="6">Arylsulfatase A-like enzyme</fullName>
    </submittedName>
</protein>
<dbReference type="InterPro" id="IPR000917">
    <property type="entry name" value="Sulfatase_N"/>
</dbReference>
<sequence>MSRPNLVFVFADQLRLQSCGYAQNQYDGTYAGDPHPYTPNIDRLAEESVDFRQAVAGSPMCAPYRASLFTGKHSSSTGMVINELRTMPDPDAIGHVLSDNGYHTGYIGKWHLYGKDHSEEQQFVPPGPHRLGFDDEWKVYNFNHEYYDGFYFENTFDRIDVPGYEPHTQTDLAVEYMERRRATDDPFALFVSYGPPHDPWTWDNCPEPFNHLFRDEIFPDPPNYDDGHARYWHPEWNEEWWKQEWKPHRFRQRQVYAAQTASLDWEVGRLLYAMNQLELADDTIFVFTSDHGEMFGSQGRIAKKIFYEEAVRVPFLLRWPGECPPHVDASCLNTPDIAPTLLSLMGLPVPDSMEGTDLSAQAQGAALPDASGPKEAALLQGMGHTFQWHDGDEWRAARDQRYTYAEMLDGPTHLYDHANDPYQRENRADDPGYRDARERLSTWMHDQMDALNDPFKPTTWYKDRWERDRTIIRSATRELPPEHRSDGD</sequence>
<proteinExistence type="inferred from homology"/>
<dbReference type="Pfam" id="PF00884">
    <property type="entry name" value="Sulfatase"/>
    <property type="match status" value="1"/>
</dbReference>
<dbReference type="EMBL" id="JANUBB010000012">
    <property type="protein sequence ID" value="MCS3952813.1"/>
    <property type="molecule type" value="Genomic_DNA"/>
</dbReference>
<gene>
    <name evidence="6" type="ORF">GGP61_002933</name>
    <name evidence="7" type="ORF">GGP83_002786</name>
</gene>